<name>A0A6J0HU51_9PASS</name>
<feature type="non-terminal residue" evidence="3">
    <location>
        <position position="105"/>
    </location>
</feature>
<dbReference type="Proteomes" id="UP000504624">
    <property type="component" value="Unplaced"/>
</dbReference>
<evidence type="ECO:0000313" key="3">
    <source>
        <dbReference type="RefSeq" id="XP_017677705.1"/>
    </source>
</evidence>
<accession>A0A6J0HU51</accession>
<feature type="compositionally biased region" description="Basic and acidic residues" evidence="1">
    <location>
        <begin position="8"/>
        <end position="17"/>
    </location>
</feature>
<gene>
    <name evidence="3" type="primary">LOC108500872</name>
</gene>
<proteinExistence type="predicted"/>
<dbReference type="AlphaFoldDB" id="A0A6J0HU51"/>
<protein>
    <submittedName>
        <fullName evidence="3">E3 ubiquitin-protein ligase RNF4-like</fullName>
    </submittedName>
</protein>
<dbReference type="GeneID" id="108500872"/>
<sequence length="105" mass="11890">MSTRQRKRCGEPVDSRQARKRRRLVASNTGGASEAEPVDPRESAVEEVIDLTDRSSEPEVSDLTDDNSVVQWQPSQQYPRFFRAADNSAVLLMSDNEEEQGDYDE</sequence>
<reference evidence="3" key="1">
    <citation type="submission" date="2025-08" db="UniProtKB">
        <authorList>
            <consortium name="RefSeq"/>
        </authorList>
    </citation>
    <scope>IDENTIFICATION</scope>
</reference>
<dbReference type="RefSeq" id="XP_017677705.1">
    <property type="nucleotide sequence ID" value="XM_017822216.1"/>
</dbReference>
<organism evidence="2 3">
    <name type="scientific">Lepidothrix coronata</name>
    <name type="common">blue-crowned manakin</name>
    <dbReference type="NCBI Taxonomy" id="321398"/>
    <lineage>
        <taxon>Eukaryota</taxon>
        <taxon>Metazoa</taxon>
        <taxon>Chordata</taxon>
        <taxon>Craniata</taxon>
        <taxon>Vertebrata</taxon>
        <taxon>Euteleostomi</taxon>
        <taxon>Archelosauria</taxon>
        <taxon>Archosauria</taxon>
        <taxon>Dinosauria</taxon>
        <taxon>Saurischia</taxon>
        <taxon>Theropoda</taxon>
        <taxon>Coelurosauria</taxon>
        <taxon>Aves</taxon>
        <taxon>Neognathae</taxon>
        <taxon>Neoaves</taxon>
        <taxon>Telluraves</taxon>
        <taxon>Australaves</taxon>
        <taxon>Passeriformes</taxon>
        <taxon>Pipridae</taxon>
        <taxon>Lepidothrix</taxon>
    </lineage>
</organism>
<evidence type="ECO:0000256" key="1">
    <source>
        <dbReference type="SAM" id="MobiDB-lite"/>
    </source>
</evidence>
<dbReference type="OrthoDB" id="9218625at2759"/>
<keyword evidence="2" id="KW-1185">Reference proteome</keyword>
<evidence type="ECO:0000313" key="2">
    <source>
        <dbReference type="Proteomes" id="UP000504624"/>
    </source>
</evidence>
<feature type="region of interest" description="Disordered" evidence="1">
    <location>
        <begin position="1"/>
        <end position="44"/>
    </location>
</feature>